<reference evidence="1 2" key="1">
    <citation type="submission" date="2024-01" db="EMBL/GenBank/DDBJ databases">
        <title>Genome assemblies of Stephania.</title>
        <authorList>
            <person name="Yang L."/>
        </authorList>
    </citation>
    <scope>NUCLEOTIDE SEQUENCE [LARGE SCALE GENOMIC DNA]</scope>
    <source>
        <strain evidence="1">QJT</strain>
        <tissue evidence="1">Leaf</tissue>
    </source>
</reference>
<evidence type="ECO:0000313" key="1">
    <source>
        <dbReference type="EMBL" id="KAK9145311.1"/>
    </source>
</evidence>
<protein>
    <submittedName>
        <fullName evidence="1">Uncharacterized protein</fullName>
    </submittedName>
</protein>
<sequence>MYNHIPFIEPVPRSDYKSGMPQVLKWHHKKEPRQPNDLLPHFRGRLGLLKAHEVYWDSSMKLPYTTSL</sequence>
<dbReference type="AlphaFoldDB" id="A0AAP0K3U7"/>
<accession>A0AAP0K3U7</accession>
<comment type="caution">
    <text evidence="1">The sequence shown here is derived from an EMBL/GenBank/DDBJ whole genome shotgun (WGS) entry which is preliminary data.</text>
</comment>
<keyword evidence="2" id="KW-1185">Reference proteome</keyword>
<gene>
    <name evidence="1" type="ORF">Sjap_005214</name>
</gene>
<proteinExistence type="predicted"/>
<evidence type="ECO:0000313" key="2">
    <source>
        <dbReference type="Proteomes" id="UP001417504"/>
    </source>
</evidence>
<dbReference type="Proteomes" id="UP001417504">
    <property type="component" value="Unassembled WGS sequence"/>
</dbReference>
<dbReference type="EMBL" id="JBBNAE010000002">
    <property type="protein sequence ID" value="KAK9145311.1"/>
    <property type="molecule type" value="Genomic_DNA"/>
</dbReference>
<organism evidence="1 2">
    <name type="scientific">Stephania japonica</name>
    <dbReference type="NCBI Taxonomy" id="461633"/>
    <lineage>
        <taxon>Eukaryota</taxon>
        <taxon>Viridiplantae</taxon>
        <taxon>Streptophyta</taxon>
        <taxon>Embryophyta</taxon>
        <taxon>Tracheophyta</taxon>
        <taxon>Spermatophyta</taxon>
        <taxon>Magnoliopsida</taxon>
        <taxon>Ranunculales</taxon>
        <taxon>Menispermaceae</taxon>
        <taxon>Menispermoideae</taxon>
        <taxon>Cissampelideae</taxon>
        <taxon>Stephania</taxon>
    </lineage>
</organism>
<name>A0AAP0K3U7_9MAGN</name>